<comment type="caution">
    <text evidence="1">The sequence shown here is derived from an EMBL/GenBank/DDBJ whole genome shotgun (WGS) entry which is preliminary data.</text>
</comment>
<dbReference type="RefSeq" id="WP_267649310.1">
    <property type="nucleotide sequence ID" value="NZ_JAPNME010000002.1"/>
</dbReference>
<evidence type="ECO:0000313" key="2">
    <source>
        <dbReference type="Proteomes" id="UP000255050"/>
    </source>
</evidence>
<accession>A0A7H4M7A2</accession>
<dbReference type="EMBL" id="UGJR01000002">
    <property type="protein sequence ID" value="STR44278.1"/>
    <property type="molecule type" value="Genomic_DNA"/>
</dbReference>
<evidence type="ECO:0000313" key="1">
    <source>
        <dbReference type="EMBL" id="STR44278.1"/>
    </source>
</evidence>
<sequence length="280" mass="31465">MSLEKEIVPKGDYHSSLEVIVENSYATSAGKLVVYLEGGHFNRQFGADEFALNTLSDAVAFGKKLISKYQKNIKLVYGILVDDLGIACSEDSCTLPQLEKISEPQTAGELPEEIEFFIQKNTLIKRDKLMVFSERTSKNRSIESIKKKLKDNTEGLLITENGSHTEIKLSAPDVIPFVLARKNGDVFTAKCPAIIFQHYKDILFKLKQRFIEARDFVIIDWSDFSDHNKVVQGRTALTVMQKPQNHNLTIANIFFGDDEGHIAKMEYSAVSSIKADPMVV</sequence>
<dbReference type="AlphaFoldDB" id="A0A7H4M7A2"/>
<gene>
    <name evidence="1" type="ORF">NCTC11694_05580</name>
</gene>
<reference evidence="1 2" key="1">
    <citation type="submission" date="2018-06" db="EMBL/GenBank/DDBJ databases">
        <authorList>
            <consortium name="Pathogen Informatics"/>
            <person name="Doyle S."/>
        </authorList>
    </citation>
    <scope>NUCLEOTIDE SEQUENCE [LARGE SCALE GENOMIC DNA]</scope>
    <source>
        <strain evidence="1 2">NCTC11694</strain>
    </source>
</reference>
<name>A0A7H4M7A2_9ENTR</name>
<organism evidence="1 2">
    <name type="scientific">Klebsiella michiganensis</name>
    <dbReference type="NCBI Taxonomy" id="1134687"/>
    <lineage>
        <taxon>Bacteria</taxon>
        <taxon>Pseudomonadati</taxon>
        <taxon>Pseudomonadota</taxon>
        <taxon>Gammaproteobacteria</taxon>
        <taxon>Enterobacterales</taxon>
        <taxon>Enterobacteriaceae</taxon>
        <taxon>Klebsiella/Raoultella group</taxon>
        <taxon>Klebsiella</taxon>
    </lineage>
</organism>
<protein>
    <submittedName>
        <fullName evidence="1">Uncharacterized protein</fullName>
    </submittedName>
</protein>
<proteinExistence type="predicted"/>
<dbReference type="Proteomes" id="UP000255050">
    <property type="component" value="Unassembled WGS sequence"/>
</dbReference>